<proteinExistence type="predicted"/>
<evidence type="ECO:0000256" key="1">
    <source>
        <dbReference type="SAM" id="MobiDB-lite"/>
    </source>
</evidence>
<feature type="region of interest" description="Disordered" evidence="1">
    <location>
        <begin position="30"/>
        <end position="69"/>
    </location>
</feature>
<dbReference type="AlphaFoldDB" id="K2MS23"/>
<dbReference type="Proteomes" id="UP000007350">
    <property type="component" value="Unassembled WGS sequence"/>
</dbReference>
<feature type="region of interest" description="Disordered" evidence="1">
    <location>
        <begin position="122"/>
        <end position="164"/>
    </location>
</feature>
<feature type="compositionally biased region" description="Polar residues" evidence="1">
    <location>
        <begin position="36"/>
        <end position="45"/>
    </location>
</feature>
<dbReference type="EMBL" id="AHKC01007571">
    <property type="protein sequence ID" value="EKF38068.1"/>
    <property type="molecule type" value="Genomic_DNA"/>
</dbReference>
<comment type="caution">
    <text evidence="2">The sequence shown here is derived from an EMBL/GenBank/DDBJ whole genome shotgun (WGS) entry which is preliminary data.</text>
</comment>
<gene>
    <name evidence="2" type="ORF">MOQ_001726</name>
</gene>
<evidence type="ECO:0000313" key="2">
    <source>
        <dbReference type="EMBL" id="EKF38068.1"/>
    </source>
</evidence>
<evidence type="ECO:0000313" key="3">
    <source>
        <dbReference type="Proteomes" id="UP000007350"/>
    </source>
</evidence>
<keyword evidence="3" id="KW-1185">Reference proteome</keyword>
<feature type="compositionally biased region" description="Polar residues" evidence="1">
    <location>
        <begin position="367"/>
        <end position="379"/>
    </location>
</feature>
<accession>K2MS23</accession>
<protein>
    <submittedName>
        <fullName evidence="2">Uncharacterized protein</fullName>
    </submittedName>
</protein>
<organism evidence="2 3">
    <name type="scientific">Trypanosoma cruzi marinkellei</name>
    <dbReference type="NCBI Taxonomy" id="85056"/>
    <lineage>
        <taxon>Eukaryota</taxon>
        <taxon>Discoba</taxon>
        <taxon>Euglenozoa</taxon>
        <taxon>Kinetoplastea</taxon>
        <taxon>Metakinetoplastina</taxon>
        <taxon>Trypanosomatida</taxon>
        <taxon>Trypanosomatidae</taxon>
        <taxon>Trypanosoma</taxon>
        <taxon>Schizotrypanum</taxon>
    </lineage>
</organism>
<feature type="region of interest" description="Disordered" evidence="1">
    <location>
        <begin position="362"/>
        <end position="381"/>
    </location>
</feature>
<name>K2MS23_TRYCR</name>
<dbReference type="OrthoDB" id="242197at2759"/>
<sequence>MKEGDAALLQPLQEPQSAWKRALDSKALNAGRQRLPGTTNGTTLVGWTVDTLPPGGEKDTTAMSGGRGANVPRGTLGGTHATDVQQSALEFLQEMYGMKPLDAPVGTNGIRASERQRRWGAPVPFQPSRVPRNQSPTKKESTVLRRVKSHHGTGAIRNPPLRSFSSRRTLSQDNLDTIVDHIFQGFMQTNLKAQKPPLVPVTRAETEDPVSQFVSNALDSFLVREASFSLRDPQSMHSFLTLGGDCNFSKLLSFQGQSQFLNDDDDASELFTQPVFEGQMAVFAPVESQANVNVSGPIPDGSLAFVAGAEPPCPSPDSLQSTQQVETPPVITRKVKQMTGKPCLKFSREMSLDSDQIQVEPPDTLRENNQTGDDNTNIPKNGREHEISFQNGAFPTSSGTYSPPCYSNAITFSHLVAHRNKGIDQLLSDEDLKRSVLVAVEQRFRKYLCALEMDEAAEIRHANTKGNNKNITVNPNKKQPVVISAAPPPMVQNLLDFFGK</sequence>
<reference evidence="2 3" key="1">
    <citation type="journal article" date="2012" name="BMC Genomics">
        <title>Comparative genomic analysis of human infective Trypanosoma cruzi lineages with the bat-restricted subspecies T. cruzi marinkellei.</title>
        <authorList>
            <person name="Franzen O."/>
            <person name="Talavera-Lopez C."/>
            <person name="Ochaya S."/>
            <person name="Butler C.E."/>
            <person name="Messenger L.A."/>
            <person name="Lewis M.D."/>
            <person name="Llewellyn M.S."/>
            <person name="Marinkelle C.J."/>
            <person name="Tyler K.M."/>
            <person name="Miles M.A."/>
            <person name="Andersson B."/>
        </authorList>
    </citation>
    <scope>NUCLEOTIDE SEQUENCE [LARGE SCALE GENOMIC DNA]</scope>
    <source>
        <strain evidence="2 3">B7</strain>
    </source>
</reference>